<sequence>MSTYVYGITAASHPALPEGLTGIGDPARPVRVLTAGELAAVVSDAPEDLRPKRRELLAHQGVLGEAGAAGCVLPMRFGSVAPDDDSVTGVLTERAEHYKERLRALDGKVEYNIKASHVEEAVLHHVMADNPEIRAQAEANRQAGGGSYDDKIRLGEMVAAAVKAREAEDGALVIRAVESHAAAVSEGPASTGWLVNASFLVGRDEAAGFLEAAEQARKDLPHLELRVNGPLPPYSFVEPGPAEPAGTAAGADAGAE</sequence>
<dbReference type="PANTHER" id="PTHR36852:SF1">
    <property type="entry name" value="PROTEIN GVPL 2"/>
    <property type="match status" value="1"/>
</dbReference>
<reference evidence="6" key="1">
    <citation type="journal article" date="2019" name="Int. J. Syst. Evol. Microbiol.">
        <title>The Global Catalogue of Microorganisms (GCM) 10K type strain sequencing project: providing services to taxonomists for standard genome sequencing and annotation.</title>
        <authorList>
            <consortium name="The Broad Institute Genomics Platform"/>
            <consortium name="The Broad Institute Genome Sequencing Center for Infectious Disease"/>
            <person name="Wu L."/>
            <person name="Ma J."/>
        </authorList>
    </citation>
    <scope>NUCLEOTIDE SEQUENCE [LARGE SCALE GENOMIC DNA]</scope>
    <source>
        <strain evidence="6">PCU 347</strain>
    </source>
</reference>
<protein>
    <submittedName>
        <fullName evidence="5">GvpL/GvpF family gas vesicle protein</fullName>
    </submittedName>
</protein>
<evidence type="ECO:0000313" key="6">
    <source>
        <dbReference type="Proteomes" id="UP001595824"/>
    </source>
</evidence>
<comment type="caution">
    <text evidence="5">The sequence shown here is derived from an EMBL/GenBank/DDBJ whole genome shotgun (WGS) entry which is preliminary data.</text>
</comment>
<comment type="subcellular location">
    <subcellularLocation>
        <location evidence="2">Gas vesicle</location>
    </subcellularLocation>
</comment>
<name>A0ABV8TG58_9ACTN</name>
<accession>A0ABV8TG58</accession>
<comment type="similarity">
    <text evidence="3">Belongs to the gas vesicle GvpF/GvpL family.</text>
</comment>
<feature type="region of interest" description="Disordered" evidence="4">
    <location>
        <begin position="234"/>
        <end position="256"/>
    </location>
</feature>
<keyword evidence="6" id="KW-1185">Reference proteome</keyword>
<dbReference type="Proteomes" id="UP001595824">
    <property type="component" value="Unassembled WGS sequence"/>
</dbReference>
<proteinExistence type="inferred from homology"/>
<evidence type="ECO:0000256" key="3">
    <source>
        <dbReference type="ARBA" id="ARBA00035643"/>
    </source>
</evidence>
<dbReference type="PANTHER" id="PTHR36852">
    <property type="entry name" value="PROTEIN GVPL 2"/>
    <property type="match status" value="1"/>
</dbReference>
<gene>
    <name evidence="5" type="ORF">ACFPC0_17655</name>
</gene>
<dbReference type="EMBL" id="JBHSDP010000015">
    <property type="protein sequence ID" value="MFC4329589.1"/>
    <property type="molecule type" value="Genomic_DNA"/>
</dbReference>
<evidence type="ECO:0000313" key="5">
    <source>
        <dbReference type="EMBL" id="MFC4329589.1"/>
    </source>
</evidence>
<dbReference type="RefSeq" id="WP_018571744.1">
    <property type="nucleotide sequence ID" value="NZ_JBHSDP010000015.1"/>
</dbReference>
<feature type="compositionally biased region" description="Low complexity" evidence="4">
    <location>
        <begin position="238"/>
        <end position="256"/>
    </location>
</feature>
<keyword evidence="1" id="KW-0304">Gas vesicle</keyword>
<evidence type="ECO:0000256" key="4">
    <source>
        <dbReference type="SAM" id="MobiDB-lite"/>
    </source>
</evidence>
<organism evidence="5 6">
    <name type="scientific">Streptomyces andamanensis</name>
    <dbReference type="NCBI Taxonomy" id="1565035"/>
    <lineage>
        <taxon>Bacteria</taxon>
        <taxon>Bacillati</taxon>
        <taxon>Actinomycetota</taxon>
        <taxon>Actinomycetes</taxon>
        <taxon>Kitasatosporales</taxon>
        <taxon>Streptomycetaceae</taxon>
        <taxon>Streptomyces</taxon>
    </lineage>
</organism>
<evidence type="ECO:0000256" key="2">
    <source>
        <dbReference type="ARBA" id="ARBA00035108"/>
    </source>
</evidence>
<dbReference type="Pfam" id="PF06386">
    <property type="entry name" value="GvpL_GvpF"/>
    <property type="match status" value="1"/>
</dbReference>
<evidence type="ECO:0000256" key="1">
    <source>
        <dbReference type="ARBA" id="ARBA00022987"/>
    </source>
</evidence>
<dbReference type="InterPro" id="IPR009430">
    <property type="entry name" value="GvpL/GvpF"/>
</dbReference>